<feature type="region of interest" description="Disordered" evidence="8">
    <location>
        <begin position="673"/>
        <end position="700"/>
    </location>
</feature>
<sequence>MSSPEIEQTQHENISRPNGRPKRKQYQEDTIDLTGDGSDKENQPTEKRSKIDEAETVENEDDDNEKVNQRQKVKEYLFNRALSAFLLLSRFFLVERMEKKRKLEEEREEKRKKLEEEKEAKRRKLEDEKEAKRRKLEEEKEAKRKKLEDEKEARRKKLEDEKEAKRKKLEEEKQERESFFNLLFNVFLFLFVLSLSERLEKKQKLEEEKMAKELEKKRIEEEKRKAEELKERSQMKISSFFQIRPATPKKEVVAAANTEADSPVIELKKTRYQDDFLPFFVQQNVTMMKTTPSKKSLAETKAELDAIITRKESPTTTQSSSEFVSYLKSLKSSSNSSKTKSVTPEEIINVLNSSNTTEQQVLEMTSRLPPIKYISFYENLKPPYIGTWCSEQHQKQQPQIVKTPLATDITGFDYEYDSDLEWNKEDEEGEDLDDEDEEEEDVSILPDEEDEDFVENDNSGASRKKFISLVQQLFTLLLLLFDKKLSKCSVKLVDMEGPIDPFTNYWSENKDEEVSKTTPISASTAPSSNSTPSDTTGTPSQPNILMPQKKIIKDPIILTNLIKFIELNNDFSIGTLVELSKKEFKDFTKGVLKSTIQDISTYNKRTSYNNITDDEDDHQQQESLYFHSTQMQSRHEDLLELEQQEQHSKQSVSRLNLFRNETTQIRSIPTKVETRKRKSLGAVKSTTKRKKKKNQSMSSIVRDQFTENKLSYFSGDQSKIDAFLKKLNKVEDLNQLNNNDNTASNTNNTSKLFSESEWNYILKSIKLKFPDLPPSNKMTLKAITRRIHHYENSLQREQNESIWSQACSHPETGLSSDDIKWLYDLDETQMTANGSTFIEDDIDDDGEMSPFVMTLSQNNPHPQDDETQFVSESEIPNNTQIDEIVSDSESDVEIIEVRQKKQVPVLQVLDTFYQKESSHQVSDLDPLISFPSFPFAPTITTPKKKSTVPATNPIVYELTGDSTITSPTTTTTRSSPIKGSQQLPIELLSSSQKENKSPPSPAPPSSSNLSPFKTPTKKSKQLLLSNVPSPLGNNNKITPTARSPYKLVSQSLKSDISPISNHGLFSTAKSSFDRQDDTNDGMIFSSLFDDDSDDGDGNISESISSSLPIFRTQIPRKAMRTTVVEVSGALKINDFDNHEIRLRKVSERKKKRVEVEEEEMVPDSEGSDDGGDVSIIEITRPVESDDDEEDDDEREVSILQVPASPGMEPQASSNLDIHLLTATELRNRFKTWGIKTVQGKDRMLEIITNINKLISPENIATYTTQSEFQSCIFHKLDELIREDQSWYDKILSFEPVRIQDLQNWLYNINQYELEYDLIRSYCDYSNITTTNTTT</sequence>
<dbReference type="EMBL" id="JAGSYN010000083">
    <property type="protein sequence ID" value="KAG7664444.1"/>
    <property type="molecule type" value="Genomic_DNA"/>
</dbReference>
<dbReference type="RefSeq" id="XP_049264676.1">
    <property type="nucleotide sequence ID" value="XM_049405757.1"/>
</dbReference>
<dbReference type="GeneID" id="73468848"/>
<feature type="compositionally biased region" description="Low complexity" evidence="8">
    <location>
        <begin position="962"/>
        <end position="977"/>
    </location>
</feature>
<feature type="region of interest" description="Disordered" evidence="8">
    <location>
        <begin position="419"/>
        <end position="458"/>
    </location>
</feature>
<evidence type="ECO:0000256" key="3">
    <source>
        <dbReference type="ARBA" id="ARBA00022763"/>
    </source>
</evidence>
<reference evidence="11 12" key="1">
    <citation type="journal article" date="2021" name="DNA Res.">
        <title>Genome analysis of Candida subhashii reveals its hybrid nature and dual mitochondrial genome conformations.</title>
        <authorList>
            <person name="Mixao V."/>
            <person name="Hegedusova E."/>
            <person name="Saus E."/>
            <person name="Pryszcz L.P."/>
            <person name="Cillingova A."/>
            <person name="Nosek J."/>
            <person name="Gabaldon T."/>
        </authorList>
    </citation>
    <scope>NUCLEOTIDE SEQUENCE [LARGE SCALE GENOMIC DNA]</scope>
    <source>
        <strain evidence="11 12">CBS 10753</strain>
    </source>
</reference>
<dbReference type="InterPro" id="IPR022043">
    <property type="entry name" value="CAF1A_DD"/>
</dbReference>
<dbReference type="GO" id="GO:0033557">
    <property type="term" value="C:Slx1-Slx4 complex"/>
    <property type="evidence" value="ECO:0007669"/>
    <property type="project" value="InterPro"/>
</dbReference>
<keyword evidence="3" id="KW-0227">DNA damage</keyword>
<dbReference type="InterPro" id="IPR048800">
    <property type="entry name" value="Cac1-like_C"/>
</dbReference>
<feature type="compositionally biased region" description="Acidic residues" evidence="8">
    <location>
        <begin position="419"/>
        <end position="455"/>
    </location>
</feature>
<accession>A0A8J5V1Y9</accession>
<comment type="subcellular location">
    <subcellularLocation>
        <location evidence="1">Nucleus</location>
    </subcellularLocation>
</comment>
<dbReference type="GO" id="GO:0033186">
    <property type="term" value="C:CAF-1 complex"/>
    <property type="evidence" value="ECO:0007669"/>
    <property type="project" value="TreeGrafter"/>
</dbReference>
<feature type="compositionally biased region" description="Basic and acidic residues" evidence="8">
    <location>
        <begin position="37"/>
        <end position="53"/>
    </location>
</feature>
<evidence type="ECO:0000313" key="12">
    <source>
        <dbReference type="Proteomes" id="UP000694255"/>
    </source>
</evidence>
<feature type="compositionally biased region" description="Acidic residues" evidence="8">
    <location>
        <begin position="1155"/>
        <end position="1171"/>
    </location>
</feature>
<protein>
    <recommendedName>
        <fullName evidence="7">Structure-specific endonuclease subunit SLX4</fullName>
    </recommendedName>
</protein>
<keyword evidence="5" id="KW-0234">DNA repair</keyword>
<comment type="caution">
    <text evidence="11">The sequence shown here is derived from an EMBL/GenBank/DDBJ whole genome shotgun (WGS) entry which is preliminary data.</text>
</comment>
<dbReference type="Pfam" id="PF09494">
    <property type="entry name" value="Slx4"/>
    <property type="match status" value="1"/>
</dbReference>
<dbReference type="Pfam" id="PF12253">
    <property type="entry name" value="CAF1A_dimeriz"/>
    <property type="match status" value="1"/>
</dbReference>
<feature type="compositionally biased region" description="Polar residues" evidence="8">
    <location>
        <begin position="978"/>
        <end position="992"/>
    </location>
</feature>
<dbReference type="GO" id="GO:0006310">
    <property type="term" value="P:DNA recombination"/>
    <property type="evidence" value="ECO:0007669"/>
    <property type="project" value="UniProtKB-KW"/>
</dbReference>
<keyword evidence="12" id="KW-1185">Reference proteome</keyword>
<dbReference type="GO" id="GO:0006260">
    <property type="term" value="P:DNA replication"/>
    <property type="evidence" value="ECO:0007669"/>
    <property type="project" value="InterPro"/>
</dbReference>
<evidence type="ECO:0000256" key="6">
    <source>
        <dbReference type="ARBA" id="ARBA00023242"/>
    </source>
</evidence>
<dbReference type="OrthoDB" id="79480at2759"/>
<evidence type="ECO:0000256" key="1">
    <source>
        <dbReference type="ARBA" id="ARBA00004123"/>
    </source>
</evidence>
<dbReference type="Proteomes" id="UP000694255">
    <property type="component" value="Unassembled WGS sequence"/>
</dbReference>
<feature type="region of interest" description="Disordered" evidence="8">
    <location>
        <begin position="959"/>
        <end position="1017"/>
    </location>
</feature>
<keyword evidence="6" id="KW-0539">Nucleus</keyword>
<feature type="domain" description="Chromatin assembly factor 1 subunit Cac1-like C-terminal" evidence="10">
    <location>
        <begin position="558"/>
        <end position="604"/>
    </location>
</feature>
<feature type="compositionally biased region" description="Acidic residues" evidence="8">
    <location>
        <begin position="54"/>
        <end position="64"/>
    </location>
</feature>
<dbReference type="GO" id="GO:0006281">
    <property type="term" value="P:DNA repair"/>
    <property type="evidence" value="ECO:0007669"/>
    <property type="project" value="UniProtKB-KW"/>
</dbReference>
<feature type="region of interest" description="Disordered" evidence="8">
    <location>
        <begin position="1147"/>
        <end position="1174"/>
    </location>
</feature>
<evidence type="ECO:0000256" key="2">
    <source>
        <dbReference type="ARBA" id="ARBA00006661"/>
    </source>
</evidence>
<dbReference type="PANTHER" id="PTHR15272:SF0">
    <property type="entry name" value="CHROMATIN ASSEMBLY FACTOR 1 SUBUNIT A"/>
    <property type="match status" value="1"/>
</dbReference>
<evidence type="ECO:0000259" key="10">
    <source>
        <dbReference type="Pfam" id="PF21796"/>
    </source>
</evidence>
<gene>
    <name evidence="11" type="ORF">J8A68_002047</name>
</gene>
<evidence type="ECO:0000256" key="7">
    <source>
        <dbReference type="ARBA" id="ARBA00029496"/>
    </source>
</evidence>
<name>A0A8J5V1Y9_9ASCO</name>
<proteinExistence type="inferred from homology"/>
<dbReference type="PANTHER" id="PTHR15272">
    <property type="entry name" value="CHROMATIN ASSEMBLY FACTOR 1 SUBUNIT A CAF-1 SUBUNIT A"/>
    <property type="match status" value="1"/>
</dbReference>
<feature type="region of interest" description="Disordered" evidence="8">
    <location>
        <begin position="1"/>
        <end position="69"/>
    </location>
</feature>
<feature type="domain" description="Chromatin assembly factor 1 subunit A dimerization" evidence="9">
    <location>
        <begin position="372"/>
        <end position="442"/>
    </location>
</feature>
<evidence type="ECO:0000256" key="4">
    <source>
        <dbReference type="ARBA" id="ARBA00023172"/>
    </source>
</evidence>
<feature type="region of interest" description="Disordered" evidence="8">
    <location>
        <begin position="513"/>
        <end position="545"/>
    </location>
</feature>
<keyword evidence="4" id="KW-0233">DNA recombination</keyword>
<feature type="compositionally biased region" description="Low complexity" evidence="8">
    <location>
        <begin position="516"/>
        <end position="542"/>
    </location>
</feature>
<dbReference type="GO" id="GO:0006334">
    <property type="term" value="P:nucleosome assembly"/>
    <property type="evidence" value="ECO:0007669"/>
    <property type="project" value="TreeGrafter"/>
</dbReference>
<feature type="region of interest" description="Disordered" evidence="8">
    <location>
        <begin position="101"/>
        <end position="167"/>
    </location>
</feature>
<dbReference type="Pfam" id="PF21796">
    <property type="entry name" value="Cac1_C"/>
    <property type="match status" value="1"/>
</dbReference>
<evidence type="ECO:0000256" key="8">
    <source>
        <dbReference type="SAM" id="MobiDB-lite"/>
    </source>
</evidence>
<organism evidence="11 12">
    <name type="scientific">[Candida] subhashii</name>
    <dbReference type="NCBI Taxonomy" id="561895"/>
    <lineage>
        <taxon>Eukaryota</taxon>
        <taxon>Fungi</taxon>
        <taxon>Dikarya</taxon>
        <taxon>Ascomycota</taxon>
        <taxon>Saccharomycotina</taxon>
        <taxon>Pichiomycetes</taxon>
        <taxon>Debaryomycetaceae</taxon>
        <taxon>Spathaspora</taxon>
    </lineage>
</organism>
<comment type="similarity">
    <text evidence="2">Belongs to the SLX4 family.</text>
</comment>
<evidence type="ECO:0000313" key="11">
    <source>
        <dbReference type="EMBL" id="KAG7664444.1"/>
    </source>
</evidence>
<evidence type="ECO:0000256" key="5">
    <source>
        <dbReference type="ARBA" id="ARBA00023204"/>
    </source>
</evidence>
<evidence type="ECO:0000259" key="9">
    <source>
        <dbReference type="Pfam" id="PF12253"/>
    </source>
</evidence>
<dbReference type="InterPro" id="IPR018574">
    <property type="entry name" value="Structure-sp_endonuc_su_Slx4"/>
</dbReference>